<dbReference type="InterPro" id="IPR010319">
    <property type="entry name" value="Transglutaminase-like_Cys_pept"/>
</dbReference>
<dbReference type="Pfam" id="PF06035">
    <property type="entry name" value="Peptidase_C93"/>
    <property type="match status" value="1"/>
</dbReference>
<dbReference type="KEGG" id="rpon:G3256_12875"/>
<dbReference type="EMBL" id="CP048788">
    <property type="protein sequence ID" value="QJF51993.1"/>
    <property type="molecule type" value="Genomic_DNA"/>
</dbReference>
<protein>
    <submittedName>
        <fullName evidence="1">Transglutaminase-like cysteine peptidase</fullName>
    </submittedName>
</protein>
<reference evidence="1 2" key="1">
    <citation type="submission" date="2020-02" db="EMBL/GenBank/DDBJ databases">
        <title>Genome sequence of Roseobacter ponti.</title>
        <authorList>
            <person name="Hollensteiner J."/>
            <person name="Schneider D."/>
            <person name="Poehlein A."/>
            <person name="Daniel R."/>
        </authorList>
    </citation>
    <scope>NUCLEOTIDE SEQUENCE [LARGE SCALE GENOMIC DNA]</scope>
    <source>
        <strain evidence="1 2">DSM 106830</strain>
    </source>
</reference>
<dbReference type="PANTHER" id="PTHR39327">
    <property type="match status" value="1"/>
</dbReference>
<evidence type="ECO:0000313" key="2">
    <source>
        <dbReference type="Proteomes" id="UP000503308"/>
    </source>
</evidence>
<evidence type="ECO:0000313" key="1">
    <source>
        <dbReference type="EMBL" id="QJF51993.1"/>
    </source>
</evidence>
<accession>A0A858SWH2</accession>
<dbReference type="Gene3D" id="3.10.620.30">
    <property type="match status" value="1"/>
</dbReference>
<dbReference type="AlphaFoldDB" id="A0A858SWH2"/>
<keyword evidence="2" id="KW-1185">Reference proteome</keyword>
<proteinExistence type="predicted"/>
<name>A0A858SWH2_9RHOB</name>
<organism evidence="1 2">
    <name type="scientific">Roseobacter ponti</name>
    <dbReference type="NCBI Taxonomy" id="1891787"/>
    <lineage>
        <taxon>Bacteria</taxon>
        <taxon>Pseudomonadati</taxon>
        <taxon>Pseudomonadota</taxon>
        <taxon>Alphaproteobacteria</taxon>
        <taxon>Rhodobacterales</taxon>
        <taxon>Roseobacteraceae</taxon>
        <taxon>Roseobacter</taxon>
    </lineage>
</organism>
<dbReference type="Proteomes" id="UP000503308">
    <property type="component" value="Chromosome"/>
</dbReference>
<dbReference type="RefSeq" id="WP_169641211.1">
    <property type="nucleotide sequence ID" value="NZ_CP048788.1"/>
</dbReference>
<gene>
    <name evidence="1" type="ORF">G3256_12875</name>
</gene>
<dbReference type="PANTHER" id="PTHR39327:SF1">
    <property type="entry name" value="BLR5470 PROTEIN"/>
    <property type="match status" value="1"/>
</dbReference>
<sequence>MTDFAIRRSAHRHPLRKLPRLAAGLFALGLGLSLAVLPATDAHAGDGNSFLPAKMAIAAPTGARNLCGKYRWACSHSGTSGKVSQSDLRKVDQINRRVNRQIREVTDQSQYRKADYWTLPQSSRGDCEDFALLKKKELMRAGFAPQNLLLTTVLDRQGRSHAVLVVRTTAGDYVLDNLNDKVKPWKATRYTFLRMQNPRNPGAWVGVLTKA</sequence>